<dbReference type="Pfam" id="PF00058">
    <property type="entry name" value="Ldl_recept_b"/>
    <property type="match status" value="3"/>
</dbReference>
<dbReference type="SMART" id="SM00181">
    <property type="entry name" value="EGF"/>
    <property type="match status" value="5"/>
</dbReference>
<dbReference type="InterPro" id="IPR001881">
    <property type="entry name" value="EGF-like_Ca-bd_dom"/>
</dbReference>
<feature type="disulfide bond" evidence="14">
    <location>
        <begin position="287"/>
        <end position="305"/>
    </location>
</feature>
<keyword evidence="9 17" id="KW-0472">Membrane</keyword>
<keyword evidence="21" id="KW-1185">Reference proteome</keyword>
<evidence type="ECO:0000256" key="8">
    <source>
        <dbReference type="ARBA" id="ARBA00022989"/>
    </source>
</evidence>
<feature type="disulfide bond" evidence="13">
    <location>
        <begin position="411"/>
        <end position="421"/>
    </location>
</feature>
<name>A0A9D4HDU2_DREPO</name>
<feature type="transmembrane region" description="Helical" evidence="17">
    <location>
        <begin position="836"/>
        <end position="857"/>
    </location>
</feature>
<dbReference type="Gene3D" id="4.10.400.10">
    <property type="entry name" value="Low-density Lipoprotein Receptor"/>
    <property type="match status" value="8"/>
</dbReference>
<comment type="caution">
    <text evidence="20">The sequence shown here is derived from an EMBL/GenBank/DDBJ whole genome shotgun (WGS) entry which is preliminary data.</text>
</comment>
<dbReference type="GO" id="GO:0005509">
    <property type="term" value="F:calcium ion binding"/>
    <property type="evidence" value="ECO:0007669"/>
    <property type="project" value="InterPro"/>
</dbReference>
<feature type="disulfide bond" evidence="14">
    <location>
        <begin position="151"/>
        <end position="163"/>
    </location>
</feature>
<comment type="caution">
    <text evidence="13">Lacks conserved residue(s) required for the propagation of feature annotation.</text>
</comment>
<feature type="repeat" description="LDL-receptor class B" evidence="15">
    <location>
        <begin position="585"/>
        <end position="635"/>
    </location>
</feature>
<dbReference type="SMART" id="SM00192">
    <property type="entry name" value="LDLa"/>
    <property type="match status" value="8"/>
</dbReference>
<evidence type="ECO:0000313" key="21">
    <source>
        <dbReference type="Proteomes" id="UP000828390"/>
    </source>
</evidence>
<feature type="disulfide bond" evidence="14">
    <location>
        <begin position="170"/>
        <end position="185"/>
    </location>
</feature>
<comment type="subcellular location">
    <subcellularLocation>
        <location evidence="2">Endomembrane system</location>
    </subcellularLocation>
    <subcellularLocation>
        <location evidence="1">Membrane</location>
        <topology evidence="1">Single-pass membrane protein</topology>
    </subcellularLocation>
</comment>
<feature type="disulfide bond" evidence="14">
    <location>
        <begin position="210"/>
        <end position="225"/>
    </location>
</feature>
<evidence type="ECO:0000256" key="5">
    <source>
        <dbReference type="ARBA" id="ARBA00022692"/>
    </source>
</evidence>
<dbReference type="SUPFAM" id="SSF57196">
    <property type="entry name" value="EGF/Laminin"/>
    <property type="match status" value="1"/>
</dbReference>
<dbReference type="PROSITE" id="PS50068">
    <property type="entry name" value="LDLRA_2"/>
    <property type="match status" value="8"/>
</dbReference>
<evidence type="ECO:0000256" key="4">
    <source>
        <dbReference type="ARBA" id="ARBA00022583"/>
    </source>
</evidence>
<keyword evidence="8 17" id="KW-1133">Transmembrane helix</keyword>
<dbReference type="PROSITE" id="PS00010">
    <property type="entry name" value="ASX_HYDROXYL"/>
    <property type="match status" value="1"/>
</dbReference>
<dbReference type="GO" id="GO:0042562">
    <property type="term" value="F:hormone binding"/>
    <property type="evidence" value="ECO:0007669"/>
    <property type="project" value="TreeGrafter"/>
</dbReference>
<dbReference type="InterPro" id="IPR051221">
    <property type="entry name" value="LDLR-related"/>
</dbReference>
<dbReference type="PROSITE" id="PS01186">
    <property type="entry name" value="EGF_2"/>
    <property type="match status" value="2"/>
</dbReference>
<feature type="disulfide bond" evidence="14">
    <location>
        <begin position="299"/>
        <end position="314"/>
    </location>
</feature>
<sequence length="903" mass="100677">MEILHRRLSLLFVGFCLFGLVKLEETCSYGQMACASGDKCVPLSWKCDGDADCPDVSDELNCPAQTCAQSEFACGTNGTCIPTKWRCDKELDCEHGEDEKNCEALQSVCTPKQFFCAADKECIDNDWKCDEVDDCSDGSDESNCTVIDRHCGEAMFTCVNGQCISKEWHCDGDADCLDGSDEQECDAKSCGAEQFKCTDGSRCIDHSWRCDGDFDCSDHSDENNCTGSEPTSTGTEQCETTEFKCVNSGECIHKSWQCDGDPDCTDSSDEGKESKCVYNCTENQFKCSNNVCIAKTLHCDHNNDCMDGSDENNCSTVWKQTCEVSGGFDCYQDGTKCISMDQVCDHISHCMHGEDETMAVCKKKDPCSHTQCGNHARCITKPLPNRQFNASCECLSGYQMHEGLCKDIDECQQEGTCSQICTNTHGGFHCDCYAGYVKEKLTQCRAEETPWLIFANRRDIRRLRADSTFMDIVVDSTQNSIGIDFDHEDKLLFWTDGAEDTIKKATIKDGKDTFTINSPTNIVHEDEGVFSSEGVAADWLFKRIYWTEFKSDRIMVVDYDGKNKHIVIQDNLSDPRAIAVDPEYGNMYWTDWSTNARIEMCGMNGVCPDRASTALTKVENHQMGWPNGITIDYVSRKVYWIDSKLHKIGVADMNLKNARFMFEDAKEIQKPFAISVFEDSVYWTDWSTNSIRSVHKMTGQSPRTLNIGSYSVMDIKVYHPLKQNTTHLKTFKTLCDQLSCDGMCFPTPRNTSQPMAVECIKSCNDVNKTLAKDCTHVTAAPVPPTTPPTAKPTVVSTTQKPGYSIITTTQAPKNESTESASGSGDQSAQSMGRITIIVGAIVASLIIVAFLVGFVVCRRYKANNKKTLNFDNPVYRRTTLNKDESCHITREPEMETLADHEAV</sequence>
<evidence type="ECO:0000256" key="14">
    <source>
        <dbReference type="PROSITE-ProRule" id="PRU00124"/>
    </source>
</evidence>
<evidence type="ECO:0000256" key="17">
    <source>
        <dbReference type="SAM" id="Phobius"/>
    </source>
</evidence>
<dbReference type="Gene3D" id="2.120.10.30">
    <property type="entry name" value="TolB, C-terminal domain"/>
    <property type="match status" value="1"/>
</dbReference>
<evidence type="ECO:0000256" key="11">
    <source>
        <dbReference type="ARBA" id="ARBA00023170"/>
    </source>
</evidence>
<dbReference type="PANTHER" id="PTHR22722:SF14">
    <property type="entry name" value="MEGALIN, ISOFORM A"/>
    <property type="match status" value="1"/>
</dbReference>
<feature type="disulfide bond" evidence="14">
    <location>
        <begin position="47"/>
        <end position="62"/>
    </location>
</feature>
<dbReference type="Proteomes" id="UP000828390">
    <property type="component" value="Unassembled WGS sequence"/>
</dbReference>
<dbReference type="SMART" id="SM00179">
    <property type="entry name" value="EGF_CA"/>
    <property type="match status" value="2"/>
</dbReference>
<dbReference type="InterPro" id="IPR023415">
    <property type="entry name" value="LDLR_class-A_CS"/>
</dbReference>
<evidence type="ECO:0000256" key="18">
    <source>
        <dbReference type="SAM" id="SignalP"/>
    </source>
</evidence>
<feature type="disulfide bond" evidence="14">
    <location>
        <begin position="280"/>
        <end position="292"/>
    </location>
</feature>
<keyword evidence="7" id="KW-0677">Repeat</keyword>
<evidence type="ECO:0000256" key="10">
    <source>
        <dbReference type="ARBA" id="ARBA00023157"/>
    </source>
</evidence>
<feature type="disulfide bond" evidence="14">
    <location>
        <begin position="129"/>
        <end position="144"/>
    </location>
</feature>
<keyword evidence="10 13" id="KW-1015">Disulfide bond</keyword>
<dbReference type="PANTHER" id="PTHR22722">
    <property type="entry name" value="LOW-DENSITY LIPOPROTEIN RECEPTOR-RELATED PROTEIN 2-RELATED"/>
    <property type="match status" value="1"/>
</dbReference>
<keyword evidence="6 18" id="KW-0732">Signal</keyword>
<dbReference type="InterPro" id="IPR049883">
    <property type="entry name" value="NOTCH1_EGF-like"/>
</dbReference>
<dbReference type="SUPFAM" id="SSF63825">
    <property type="entry name" value="YWTD domain"/>
    <property type="match status" value="1"/>
</dbReference>
<feature type="signal peptide" evidence="18">
    <location>
        <begin position="1"/>
        <end position="23"/>
    </location>
</feature>
<dbReference type="OrthoDB" id="5958943at2759"/>
<dbReference type="PRINTS" id="PR00261">
    <property type="entry name" value="LDLRECEPTOR"/>
</dbReference>
<dbReference type="InterPro" id="IPR000152">
    <property type="entry name" value="EGF-type_Asp/Asn_hydroxyl_site"/>
</dbReference>
<dbReference type="InterPro" id="IPR000742">
    <property type="entry name" value="EGF"/>
</dbReference>
<evidence type="ECO:0000256" key="2">
    <source>
        <dbReference type="ARBA" id="ARBA00004308"/>
    </source>
</evidence>
<evidence type="ECO:0000256" key="15">
    <source>
        <dbReference type="PROSITE-ProRule" id="PRU00461"/>
    </source>
</evidence>
<dbReference type="InterPro" id="IPR002172">
    <property type="entry name" value="LDrepeatLR_classA_rpt"/>
</dbReference>
<dbReference type="InterPro" id="IPR000033">
    <property type="entry name" value="LDLR_classB_rpt"/>
</dbReference>
<dbReference type="InterPro" id="IPR011042">
    <property type="entry name" value="6-blade_b-propeller_TolB-like"/>
</dbReference>
<proteinExistence type="predicted"/>
<evidence type="ECO:0000259" key="19">
    <source>
        <dbReference type="PROSITE" id="PS50026"/>
    </source>
</evidence>
<reference evidence="20" key="1">
    <citation type="journal article" date="2019" name="bioRxiv">
        <title>The Genome of the Zebra Mussel, Dreissena polymorpha: A Resource for Invasive Species Research.</title>
        <authorList>
            <person name="McCartney M.A."/>
            <person name="Auch B."/>
            <person name="Kono T."/>
            <person name="Mallez S."/>
            <person name="Zhang Y."/>
            <person name="Obille A."/>
            <person name="Becker A."/>
            <person name="Abrahante J.E."/>
            <person name="Garbe J."/>
            <person name="Badalamenti J.P."/>
            <person name="Herman A."/>
            <person name="Mangelson H."/>
            <person name="Liachko I."/>
            <person name="Sullivan S."/>
            <person name="Sone E.D."/>
            <person name="Koren S."/>
            <person name="Silverstein K.A.T."/>
            <person name="Beckman K.B."/>
            <person name="Gohl D.M."/>
        </authorList>
    </citation>
    <scope>NUCLEOTIDE SEQUENCE</scope>
    <source>
        <strain evidence="20">Duluth1</strain>
        <tissue evidence="20">Whole animal</tissue>
    </source>
</reference>
<dbReference type="PROSITE" id="PS50026">
    <property type="entry name" value="EGF_3"/>
    <property type="match status" value="2"/>
</dbReference>
<dbReference type="Pfam" id="PF00057">
    <property type="entry name" value="Ldl_recept_a"/>
    <property type="match status" value="7"/>
</dbReference>
<dbReference type="GO" id="GO:0012505">
    <property type="term" value="C:endomembrane system"/>
    <property type="evidence" value="ECO:0007669"/>
    <property type="project" value="UniProtKB-SubCell"/>
</dbReference>
<evidence type="ECO:0000256" key="13">
    <source>
        <dbReference type="PROSITE-ProRule" id="PRU00076"/>
    </source>
</evidence>
<evidence type="ECO:0000256" key="3">
    <source>
        <dbReference type="ARBA" id="ARBA00022536"/>
    </source>
</evidence>
<dbReference type="CDD" id="cd00112">
    <property type="entry name" value="LDLa"/>
    <property type="match status" value="7"/>
</dbReference>
<dbReference type="SUPFAM" id="SSF57424">
    <property type="entry name" value="LDL receptor-like module"/>
    <property type="match status" value="7"/>
</dbReference>
<dbReference type="FunFam" id="4.10.400.10:FF:000034">
    <property type="entry name" value="Low-density lipoprotein receptor-related protein 2"/>
    <property type="match status" value="2"/>
</dbReference>
<dbReference type="GO" id="GO:0043235">
    <property type="term" value="C:receptor complex"/>
    <property type="evidence" value="ECO:0007669"/>
    <property type="project" value="TreeGrafter"/>
</dbReference>
<dbReference type="PROSITE" id="PS51120">
    <property type="entry name" value="LDLRB"/>
    <property type="match status" value="2"/>
</dbReference>
<keyword evidence="5 17" id="KW-0812">Transmembrane</keyword>
<feature type="chain" id="PRO_5039109953" description="EGF-like domain-containing protein" evidence="18">
    <location>
        <begin position="24"/>
        <end position="903"/>
    </location>
</feature>
<feature type="disulfide bond" evidence="14">
    <location>
        <begin position="87"/>
        <end position="102"/>
    </location>
</feature>
<dbReference type="AlphaFoldDB" id="A0A9D4HDU2"/>
<dbReference type="Pfam" id="PF07645">
    <property type="entry name" value="EGF_CA"/>
    <property type="match status" value="1"/>
</dbReference>
<dbReference type="SMART" id="SM00135">
    <property type="entry name" value="LY"/>
    <property type="match status" value="5"/>
</dbReference>
<feature type="disulfide bond" evidence="14">
    <location>
        <begin position="158"/>
        <end position="176"/>
    </location>
</feature>
<evidence type="ECO:0000256" key="7">
    <source>
        <dbReference type="ARBA" id="ARBA00022737"/>
    </source>
</evidence>
<evidence type="ECO:0000256" key="9">
    <source>
        <dbReference type="ARBA" id="ARBA00023136"/>
    </source>
</evidence>
<evidence type="ECO:0000256" key="1">
    <source>
        <dbReference type="ARBA" id="ARBA00004167"/>
    </source>
</evidence>
<feature type="domain" description="EGF-like" evidence="19">
    <location>
        <begin position="407"/>
        <end position="445"/>
    </location>
</feature>
<gene>
    <name evidence="20" type="ORF">DPMN_104824</name>
</gene>
<reference evidence="20" key="2">
    <citation type="submission" date="2020-11" db="EMBL/GenBank/DDBJ databases">
        <authorList>
            <person name="McCartney M.A."/>
            <person name="Auch B."/>
            <person name="Kono T."/>
            <person name="Mallez S."/>
            <person name="Becker A."/>
            <person name="Gohl D.M."/>
            <person name="Silverstein K.A.T."/>
            <person name="Koren S."/>
            <person name="Bechman K.B."/>
            <person name="Herman A."/>
            <person name="Abrahante J.E."/>
            <person name="Garbe J."/>
        </authorList>
    </citation>
    <scope>NUCLEOTIDE SEQUENCE</scope>
    <source>
        <strain evidence="20">Duluth1</strain>
        <tissue evidence="20">Whole animal</tissue>
    </source>
</reference>
<dbReference type="FunFam" id="4.10.400.10:FF:000045">
    <property type="entry name" value="Low-density lipoprotein receptor-related protein 2"/>
    <property type="match status" value="2"/>
</dbReference>
<feature type="compositionally biased region" description="Polar residues" evidence="16">
    <location>
        <begin position="808"/>
        <end position="818"/>
    </location>
</feature>
<dbReference type="CDD" id="cd00054">
    <property type="entry name" value="EGF_CA"/>
    <property type="match status" value="1"/>
</dbReference>
<dbReference type="Gene3D" id="2.10.25.10">
    <property type="entry name" value="Laminin"/>
    <property type="match status" value="2"/>
</dbReference>
<dbReference type="PROSITE" id="PS01187">
    <property type="entry name" value="EGF_CA"/>
    <property type="match status" value="1"/>
</dbReference>
<keyword evidence="12" id="KW-0325">Glycoprotein</keyword>
<dbReference type="GO" id="GO:0016324">
    <property type="term" value="C:apical plasma membrane"/>
    <property type="evidence" value="ECO:0007669"/>
    <property type="project" value="TreeGrafter"/>
</dbReference>
<evidence type="ECO:0000313" key="20">
    <source>
        <dbReference type="EMBL" id="KAH3831554.1"/>
    </source>
</evidence>
<dbReference type="FunFam" id="2.120.10.30:FF:000241">
    <property type="entry name" value="Low-density lipoprotein receptor-related protein 6"/>
    <property type="match status" value="1"/>
</dbReference>
<dbReference type="InterPro" id="IPR036055">
    <property type="entry name" value="LDL_receptor-like_sf"/>
</dbReference>
<keyword evidence="11" id="KW-0675">Receptor</keyword>
<dbReference type="InterPro" id="IPR018097">
    <property type="entry name" value="EGF_Ca-bd_CS"/>
</dbReference>
<evidence type="ECO:0000256" key="6">
    <source>
        <dbReference type="ARBA" id="ARBA00022729"/>
    </source>
</evidence>
<organism evidence="20 21">
    <name type="scientific">Dreissena polymorpha</name>
    <name type="common">Zebra mussel</name>
    <name type="synonym">Mytilus polymorpha</name>
    <dbReference type="NCBI Taxonomy" id="45954"/>
    <lineage>
        <taxon>Eukaryota</taxon>
        <taxon>Metazoa</taxon>
        <taxon>Spiralia</taxon>
        <taxon>Lophotrochozoa</taxon>
        <taxon>Mollusca</taxon>
        <taxon>Bivalvia</taxon>
        <taxon>Autobranchia</taxon>
        <taxon>Heteroconchia</taxon>
        <taxon>Euheterodonta</taxon>
        <taxon>Imparidentia</taxon>
        <taxon>Neoheterodontei</taxon>
        <taxon>Myida</taxon>
        <taxon>Dreissenoidea</taxon>
        <taxon>Dreissenidae</taxon>
        <taxon>Dreissena</taxon>
    </lineage>
</organism>
<evidence type="ECO:0000256" key="16">
    <source>
        <dbReference type="SAM" id="MobiDB-lite"/>
    </source>
</evidence>
<protein>
    <recommendedName>
        <fullName evidence="19">EGF-like domain-containing protein</fullName>
    </recommendedName>
</protein>
<accession>A0A9D4HDU2</accession>
<feature type="repeat" description="LDL-receptor class B" evidence="15">
    <location>
        <begin position="542"/>
        <end position="584"/>
    </location>
</feature>
<feature type="region of interest" description="Disordered" evidence="16">
    <location>
        <begin position="808"/>
        <end position="827"/>
    </location>
</feature>
<dbReference type="EMBL" id="JAIWYP010000004">
    <property type="protein sequence ID" value="KAH3831554.1"/>
    <property type="molecule type" value="Genomic_DNA"/>
</dbReference>
<keyword evidence="3 13" id="KW-0245">EGF-like domain</keyword>
<evidence type="ECO:0000256" key="12">
    <source>
        <dbReference type="ARBA" id="ARBA00023180"/>
    </source>
</evidence>
<dbReference type="PROSITE" id="PS01209">
    <property type="entry name" value="LDLRA_1"/>
    <property type="match status" value="3"/>
</dbReference>
<feature type="domain" description="EGF-like" evidence="19">
    <location>
        <begin position="363"/>
        <end position="406"/>
    </location>
</feature>
<dbReference type="GO" id="GO:0006898">
    <property type="term" value="P:receptor-mediated endocytosis"/>
    <property type="evidence" value="ECO:0007669"/>
    <property type="project" value="TreeGrafter"/>
</dbReference>
<keyword evidence="4" id="KW-0254">Endocytosis</keyword>